<keyword evidence="10" id="KW-1185">Reference proteome</keyword>
<evidence type="ECO:0000256" key="5">
    <source>
        <dbReference type="ARBA" id="ARBA00023163"/>
    </source>
</evidence>
<dbReference type="Proteomes" id="UP001306508">
    <property type="component" value="Unassembled WGS sequence"/>
</dbReference>
<feature type="region of interest" description="Disordered" evidence="7">
    <location>
        <begin position="143"/>
        <end position="382"/>
    </location>
</feature>
<comment type="caution">
    <text evidence="9">The sequence shown here is derived from an EMBL/GenBank/DDBJ whole genome shotgun (WGS) entry which is preliminary data.</text>
</comment>
<keyword evidence="5" id="KW-0804">Transcription</keyword>
<dbReference type="EMBL" id="JAWIZZ010000015">
    <property type="protein sequence ID" value="KAK5782100.1"/>
    <property type="molecule type" value="Genomic_DNA"/>
</dbReference>
<gene>
    <name evidence="9" type="ORF">RI543_000422</name>
</gene>
<reference evidence="10" key="1">
    <citation type="submission" date="2023-07" db="EMBL/GenBank/DDBJ databases">
        <title>A draft genome of Kazachstania heterogenica Y-27499.</title>
        <authorList>
            <person name="Donic C."/>
            <person name="Kralova J.S."/>
            <person name="Fidel L."/>
            <person name="Ben-Dor S."/>
            <person name="Jung S."/>
        </authorList>
    </citation>
    <scope>NUCLEOTIDE SEQUENCE [LARGE SCALE GENOMIC DNA]</scope>
    <source>
        <strain evidence="10">Y27499</strain>
    </source>
</reference>
<dbReference type="Pfam" id="PF02229">
    <property type="entry name" value="PC4"/>
    <property type="match status" value="1"/>
</dbReference>
<keyword evidence="6" id="KW-0539">Nucleus</keyword>
<dbReference type="InterPro" id="IPR045125">
    <property type="entry name" value="Sub1/Tcp4-like"/>
</dbReference>
<dbReference type="PANTHER" id="PTHR13215">
    <property type="entry name" value="RNA POLYMERASE II TRANSCRIPTIONAL COACTIVATOR"/>
    <property type="match status" value="1"/>
</dbReference>
<dbReference type="Gene3D" id="2.30.31.10">
    <property type="entry name" value="Transcriptional Coactivator Pc4, Chain A"/>
    <property type="match status" value="1"/>
</dbReference>
<evidence type="ECO:0000256" key="3">
    <source>
        <dbReference type="ARBA" id="ARBA00023015"/>
    </source>
</evidence>
<evidence type="ECO:0000256" key="7">
    <source>
        <dbReference type="SAM" id="MobiDB-lite"/>
    </source>
</evidence>
<feature type="domain" description="Transcriptional coactivator p15 (PC4) C-terminal" evidence="8">
    <location>
        <begin position="63"/>
        <end position="116"/>
    </location>
</feature>
<name>A0AAN8A9U8_9SACH</name>
<keyword evidence="3" id="KW-0805">Transcription regulation</keyword>
<evidence type="ECO:0000256" key="1">
    <source>
        <dbReference type="ARBA" id="ARBA00004123"/>
    </source>
</evidence>
<dbReference type="GO" id="GO:0003677">
    <property type="term" value="F:DNA binding"/>
    <property type="evidence" value="ECO:0007669"/>
    <property type="project" value="UniProtKB-KW"/>
</dbReference>
<dbReference type="SUPFAM" id="SSF54447">
    <property type="entry name" value="ssDNA-binding transcriptional regulator domain"/>
    <property type="match status" value="1"/>
</dbReference>
<protein>
    <recommendedName>
        <fullName evidence="8">Transcriptional coactivator p15 (PC4) C-terminal domain-containing protein</fullName>
    </recommendedName>
</protein>
<evidence type="ECO:0000256" key="6">
    <source>
        <dbReference type="ARBA" id="ARBA00023242"/>
    </source>
</evidence>
<feature type="compositionally biased region" description="Basic and acidic residues" evidence="7">
    <location>
        <begin position="217"/>
        <end position="251"/>
    </location>
</feature>
<evidence type="ECO:0000313" key="9">
    <source>
        <dbReference type="EMBL" id="KAK5782100.1"/>
    </source>
</evidence>
<organism evidence="9 10">
    <name type="scientific">Arxiozyma heterogenica</name>
    <dbReference type="NCBI Taxonomy" id="278026"/>
    <lineage>
        <taxon>Eukaryota</taxon>
        <taxon>Fungi</taxon>
        <taxon>Dikarya</taxon>
        <taxon>Ascomycota</taxon>
        <taxon>Saccharomycotina</taxon>
        <taxon>Saccharomycetes</taxon>
        <taxon>Saccharomycetales</taxon>
        <taxon>Saccharomycetaceae</taxon>
        <taxon>Arxiozyma</taxon>
    </lineage>
</organism>
<dbReference type="InterPro" id="IPR003173">
    <property type="entry name" value="PC4_C"/>
</dbReference>
<dbReference type="GO" id="GO:0060261">
    <property type="term" value="P:positive regulation of transcription initiation by RNA polymerase II"/>
    <property type="evidence" value="ECO:0007669"/>
    <property type="project" value="InterPro"/>
</dbReference>
<comment type="similarity">
    <text evidence="2">Belongs to the transcriptional coactivator PC4 family.</text>
</comment>
<feature type="compositionally biased region" description="Low complexity" evidence="7">
    <location>
        <begin position="203"/>
        <end position="216"/>
    </location>
</feature>
<dbReference type="GO" id="GO:0003713">
    <property type="term" value="F:transcription coactivator activity"/>
    <property type="evidence" value="ECO:0007669"/>
    <property type="project" value="InterPro"/>
</dbReference>
<comment type="subcellular location">
    <subcellularLocation>
        <location evidence="1">Nucleus</location>
    </subcellularLocation>
</comment>
<dbReference type="AlphaFoldDB" id="A0AAN8A9U8"/>
<proteinExistence type="inferred from homology"/>
<dbReference type="InterPro" id="IPR009044">
    <property type="entry name" value="ssDNA-bd_transcriptional_reg"/>
</dbReference>
<evidence type="ECO:0000259" key="8">
    <source>
        <dbReference type="Pfam" id="PF02229"/>
    </source>
</evidence>
<feature type="compositionally biased region" description="Basic and acidic residues" evidence="7">
    <location>
        <begin position="293"/>
        <end position="350"/>
    </location>
</feature>
<dbReference type="GO" id="GO:0005634">
    <property type="term" value="C:nucleus"/>
    <property type="evidence" value="ECO:0007669"/>
    <property type="project" value="UniProtKB-SubCell"/>
</dbReference>
<keyword evidence="4" id="KW-0238">DNA-binding</keyword>
<accession>A0AAN8A9U8</accession>
<feature type="region of interest" description="Disordered" evidence="7">
    <location>
        <begin position="1"/>
        <end position="28"/>
    </location>
</feature>
<evidence type="ECO:0000256" key="2">
    <source>
        <dbReference type="ARBA" id="ARBA00009001"/>
    </source>
</evidence>
<feature type="compositionally biased region" description="Basic and acidic residues" evidence="7">
    <location>
        <begin position="149"/>
        <end position="180"/>
    </location>
</feature>
<evidence type="ECO:0000313" key="10">
    <source>
        <dbReference type="Proteomes" id="UP001306508"/>
    </source>
</evidence>
<evidence type="ECO:0000256" key="4">
    <source>
        <dbReference type="ARBA" id="ARBA00023125"/>
    </source>
</evidence>
<sequence>MSYYNRYRNRRRQDGANNNNTAGGSGGGSLIGGSSVGNVFLNRNHNGNDLMNNGGLQVPDAIFDLGKNKRVTVRQFRNINLIDIREYYQDSQTGELRPGKKGISLTEDLYDALLKHRLNIDEALRRFGSRRPRTKLVRLLSDDEYDSSDSDRNTKEDNKDKNKDKDKDKDKNKNKNRDGDIIIGYDNDDDGDNTDNKDKKDNNNNNNSNSNSNNNKDSNKDRKDNGNSKGKDGGKERLKESSSNKRERDYSDSEITEQKKRKPAAATLLPYEESIENAKREANATLIIPGMGKQKDEQKDEQKDADTTEIKNEYGDKSETKTTADTEEKAEPVPKLAATDKKDSTGKSDDNNNNNNDSSAEEFAESLQAEMDKMMDESSEEE</sequence>